<evidence type="ECO:0000313" key="3">
    <source>
        <dbReference type="EMBL" id="TFK21815.1"/>
    </source>
</evidence>
<keyword evidence="2" id="KW-1133">Transmembrane helix</keyword>
<dbReference type="Gene3D" id="2.60.120.260">
    <property type="entry name" value="Galactose-binding domain-like"/>
    <property type="match status" value="1"/>
</dbReference>
<evidence type="ECO:0008006" key="5">
    <source>
        <dbReference type="Google" id="ProtNLM"/>
    </source>
</evidence>
<feature type="compositionally biased region" description="Low complexity" evidence="1">
    <location>
        <begin position="381"/>
        <end position="395"/>
    </location>
</feature>
<keyword evidence="2" id="KW-0812">Transmembrane</keyword>
<gene>
    <name evidence="3" type="ORF">FA15DRAFT_758462</name>
</gene>
<dbReference type="Proteomes" id="UP000307440">
    <property type="component" value="Unassembled WGS sequence"/>
</dbReference>
<dbReference type="AlphaFoldDB" id="A0A5C3KP34"/>
<evidence type="ECO:0000313" key="4">
    <source>
        <dbReference type="Proteomes" id="UP000307440"/>
    </source>
</evidence>
<dbReference type="OrthoDB" id="2929977at2759"/>
<dbReference type="EMBL" id="ML210257">
    <property type="protein sequence ID" value="TFK21815.1"/>
    <property type="molecule type" value="Genomic_DNA"/>
</dbReference>
<evidence type="ECO:0000256" key="2">
    <source>
        <dbReference type="SAM" id="Phobius"/>
    </source>
</evidence>
<sequence>MSQFLFNDDTWFGQHFQRTDGSPQLWQLDKSESSFQQTLSRVRADEEGRHLHGIGTTFTGTEITFVGVPDAKFTAVYNIDGSENRTAILSYEGREELLGKENVPLWGLTGLGPETHKVILFPLTGTFNFDYVFHPPIVGFGAVGSVVLRDDSAEGFNYTGDWNRSTTASFPPGLSFRESISQTNSPGASFALNFTGSSITVFGIRHSANGTLEATYIIDDTTTVVVNHFNQTQTVNASHWALNQPLFSRDLEPGVHSLNVTVSQVTGDQAFYFDYVSYTASRLTFGTPREPPNSHIVTRSAVLYSLIGGFVLVCVGIAFYERNRRRKRNFFLAAAAARRSARATSGESHPLEPISQTNGEAWEGINRHGRWDDAPAPPYSPSALPEATTGEQPAPAYQPPAASPQIPAPIAVESSSDDNPVPNPPTVALSLPTAAVPDGQAVPQMALPPYPPDPLQATSTVVSHEAAQQGSEGLSVATTAAEAQPTAYGISAPPFEPPKNGHNVCIHSANTREAEVGALEVPGIGLTVGELKMTAS</sequence>
<keyword evidence="4" id="KW-1185">Reference proteome</keyword>
<accession>A0A5C3KP34</accession>
<proteinExistence type="predicted"/>
<name>A0A5C3KP34_COPMA</name>
<feature type="transmembrane region" description="Helical" evidence="2">
    <location>
        <begin position="301"/>
        <end position="320"/>
    </location>
</feature>
<organism evidence="3 4">
    <name type="scientific">Coprinopsis marcescibilis</name>
    <name type="common">Agaric fungus</name>
    <name type="synonym">Psathyrella marcescibilis</name>
    <dbReference type="NCBI Taxonomy" id="230819"/>
    <lineage>
        <taxon>Eukaryota</taxon>
        <taxon>Fungi</taxon>
        <taxon>Dikarya</taxon>
        <taxon>Basidiomycota</taxon>
        <taxon>Agaricomycotina</taxon>
        <taxon>Agaricomycetes</taxon>
        <taxon>Agaricomycetidae</taxon>
        <taxon>Agaricales</taxon>
        <taxon>Agaricineae</taxon>
        <taxon>Psathyrellaceae</taxon>
        <taxon>Coprinopsis</taxon>
    </lineage>
</organism>
<feature type="region of interest" description="Disordered" evidence="1">
    <location>
        <begin position="366"/>
        <end position="431"/>
    </location>
</feature>
<reference evidence="3 4" key="1">
    <citation type="journal article" date="2019" name="Nat. Ecol. Evol.">
        <title>Megaphylogeny resolves global patterns of mushroom evolution.</title>
        <authorList>
            <person name="Varga T."/>
            <person name="Krizsan K."/>
            <person name="Foldi C."/>
            <person name="Dima B."/>
            <person name="Sanchez-Garcia M."/>
            <person name="Sanchez-Ramirez S."/>
            <person name="Szollosi G.J."/>
            <person name="Szarkandi J.G."/>
            <person name="Papp V."/>
            <person name="Albert L."/>
            <person name="Andreopoulos W."/>
            <person name="Angelini C."/>
            <person name="Antonin V."/>
            <person name="Barry K.W."/>
            <person name="Bougher N.L."/>
            <person name="Buchanan P."/>
            <person name="Buyck B."/>
            <person name="Bense V."/>
            <person name="Catcheside P."/>
            <person name="Chovatia M."/>
            <person name="Cooper J."/>
            <person name="Damon W."/>
            <person name="Desjardin D."/>
            <person name="Finy P."/>
            <person name="Geml J."/>
            <person name="Haridas S."/>
            <person name="Hughes K."/>
            <person name="Justo A."/>
            <person name="Karasinski D."/>
            <person name="Kautmanova I."/>
            <person name="Kiss B."/>
            <person name="Kocsube S."/>
            <person name="Kotiranta H."/>
            <person name="LaButti K.M."/>
            <person name="Lechner B.E."/>
            <person name="Liimatainen K."/>
            <person name="Lipzen A."/>
            <person name="Lukacs Z."/>
            <person name="Mihaltcheva S."/>
            <person name="Morgado L.N."/>
            <person name="Niskanen T."/>
            <person name="Noordeloos M.E."/>
            <person name="Ohm R.A."/>
            <person name="Ortiz-Santana B."/>
            <person name="Ovrebo C."/>
            <person name="Racz N."/>
            <person name="Riley R."/>
            <person name="Savchenko A."/>
            <person name="Shiryaev A."/>
            <person name="Soop K."/>
            <person name="Spirin V."/>
            <person name="Szebenyi C."/>
            <person name="Tomsovsky M."/>
            <person name="Tulloss R.E."/>
            <person name="Uehling J."/>
            <person name="Grigoriev I.V."/>
            <person name="Vagvolgyi C."/>
            <person name="Papp T."/>
            <person name="Martin F.M."/>
            <person name="Miettinen O."/>
            <person name="Hibbett D.S."/>
            <person name="Nagy L.G."/>
        </authorList>
    </citation>
    <scope>NUCLEOTIDE SEQUENCE [LARGE SCALE GENOMIC DNA]</scope>
    <source>
        <strain evidence="3 4">CBS 121175</strain>
    </source>
</reference>
<protein>
    <recommendedName>
        <fullName evidence="5">Transmembrane protein</fullName>
    </recommendedName>
</protein>
<keyword evidence="2" id="KW-0472">Membrane</keyword>
<evidence type="ECO:0000256" key="1">
    <source>
        <dbReference type="SAM" id="MobiDB-lite"/>
    </source>
</evidence>